<gene>
    <name evidence="2" type="ORF">DK427_12075</name>
</gene>
<sequence length="359" mass="38054">MIDEAVLDGIYEAALMPEAWPRALDAVAALGGAAGTILFVTDQSQISRWTASACFVSVMEAWVGGGWGARSQRVPRMIGLRHPGFVTEHDLYRDDELDADPSYTDFLRPRGMGWGAGAFVPLPSGGAAVFSVERRLEAGPMSRGEVARLDAIRPHLARSALMAARMGLERARTAMAILDRLSLPAALLHADGRVLLANAQLDEATAYVVARAHGRIGLPSSRAQALFQSAVAASRGSEAARSIPLAAREGHGPAILHLLPLRRSAQDLFAGGALLMVLTRLTNAPLPEISLLEGLFDLTPSEAKLAAALCAGSTIDGTAAELGLSRETLRTQLKRVFAKTGTGRQAELVNLLGGLKRPY</sequence>
<dbReference type="InterPro" id="IPR016032">
    <property type="entry name" value="Sig_transdc_resp-reg_C-effctor"/>
</dbReference>
<dbReference type="OrthoDB" id="6697591at2"/>
<proteinExistence type="predicted"/>
<organism evidence="2 3">
    <name type="scientific">Methylobacterium radiodurans</name>
    <dbReference type="NCBI Taxonomy" id="2202828"/>
    <lineage>
        <taxon>Bacteria</taxon>
        <taxon>Pseudomonadati</taxon>
        <taxon>Pseudomonadota</taxon>
        <taxon>Alphaproteobacteria</taxon>
        <taxon>Hyphomicrobiales</taxon>
        <taxon>Methylobacteriaceae</taxon>
        <taxon>Methylobacterium</taxon>
    </lineage>
</organism>
<dbReference type="AlphaFoldDB" id="A0A2U8VRP5"/>
<dbReference type="SMART" id="SM00421">
    <property type="entry name" value="HTH_LUXR"/>
    <property type="match status" value="1"/>
</dbReference>
<dbReference type="GO" id="GO:0006355">
    <property type="term" value="P:regulation of DNA-templated transcription"/>
    <property type="evidence" value="ECO:0007669"/>
    <property type="project" value="InterPro"/>
</dbReference>
<dbReference type="SUPFAM" id="SSF46894">
    <property type="entry name" value="C-terminal effector domain of the bipartite response regulators"/>
    <property type="match status" value="1"/>
</dbReference>
<evidence type="ECO:0000259" key="1">
    <source>
        <dbReference type="SMART" id="SM00421"/>
    </source>
</evidence>
<protein>
    <recommendedName>
        <fullName evidence="1">HTH luxR-type domain-containing protein</fullName>
    </recommendedName>
</protein>
<reference evidence="2 3" key="1">
    <citation type="submission" date="2018-05" db="EMBL/GenBank/DDBJ databases">
        <title>Complete Genome Sequence of Methylobacterium sp. 17Sr1-43.</title>
        <authorList>
            <person name="Srinivasan S."/>
        </authorList>
    </citation>
    <scope>NUCLEOTIDE SEQUENCE [LARGE SCALE GENOMIC DNA]</scope>
    <source>
        <strain evidence="2 3">17Sr1-43</strain>
    </source>
</reference>
<evidence type="ECO:0000313" key="2">
    <source>
        <dbReference type="EMBL" id="AWN36373.1"/>
    </source>
</evidence>
<feature type="domain" description="HTH luxR-type" evidence="1">
    <location>
        <begin position="295"/>
        <end position="352"/>
    </location>
</feature>
<dbReference type="Gene3D" id="1.10.10.10">
    <property type="entry name" value="Winged helix-like DNA-binding domain superfamily/Winged helix DNA-binding domain"/>
    <property type="match status" value="1"/>
</dbReference>
<dbReference type="InterPro" id="IPR036388">
    <property type="entry name" value="WH-like_DNA-bd_sf"/>
</dbReference>
<dbReference type="EMBL" id="CP029551">
    <property type="protein sequence ID" value="AWN36373.1"/>
    <property type="molecule type" value="Genomic_DNA"/>
</dbReference>
<dbReference type="KEGG" id="meti:DK427_12075"/>
<evidence type="ECO:0000313" key="3">
    <source>
        <dbReference type="Proteomes" id="UP000246058"/>
    </source>
</evidence>
<keyword evidence="3" id="KW-1185">Reference proteome</keyword>
<dbReference type="InterPro" id="IPR000792">
    <property type="entry name" value="Tscrpt_reg_LuxR_C"/>
</dbReference>
<dbReference type="RefSeq" id="WP_109951475.1">
    <property type="nucleotide sequence ID" value="NZ_CP029551.1"/>
</dbReference>
<accession>A0A2U8VRP5</accession>
<name>A0A2U8VRP5_9HYPH</name>
<dbReference type="GO" id="GO:0003677">
    <property type="term" value="F:DNA binding"/>
    <property type="evidence" value="ECO:0007669"/>
    <property type="project" value="InterPro"/>
</dbReference>
<dbReference type="Proteomes" id="UP000246058">
    <property type="component" value="Chromosome"/>
</dbReference>